<evidence type="ECO:0000259" key="2">
    <source>
        <dbReference type="Pfam" id="PF08486"/>
    </source>
</evidence>
<dbReference type="InterPro" id="IPR014225">
    <property type="entry name" value="Spore_II_D_firmicutes"/>
</dbReference>
<keyword evidence="1" id="KW-1133">Transmembrane helix</keyword>
<keyword evidence="4" id="KW-1185">Reference proteome</keyword>
<dbReference type="Proteomes" id="UP001234495">
    <property type="component" value="Unassembled WGS sequence"/>
</dbReference>
<keyword evidence="1" id="KW-0812">Transmembrane</keyword>
<evidence type="ECO:0000313" key="4">
    <source>
        <dbReference type="Proteomes" id="UP001234495"/>
    </source>
</evidence>
<dbReference type="InterPro" id="IPR013486">
    <property type="entry name" value="SpoIID/LytB"/>
</dbReference>
<keyword evidence="1" id="KW-0472">Membrane</keyword>
<dbReference type="EMBL" id="JAUSUD010000001">
    <property type="protein sequence ID" value="MDQ0229030.1"/>
    <property type="molecule type" value="Genomic_DNA"/>
</dbReference>
<dbReference type="PANTHER" id="PTHR30032:SF4">
    <property type="entry name" value="AMIDASE ENHANCER"/>
    <property type="match status" value="1"/>
</dbReference>
<dbReference type="InterPro" id="IPR051922">
    <property type="entry name" value="Bact_Sporulation_Assoc"/>
</dbReference>
<dbReference type="Pfam" id="PF08486">
    <property type="entry name" value="SpoIID"/>
    <property type="match status" value="1"/>
</dbReference>
<dbReference type="InterPro" id="IPR013693">
    <property type="entry name" value="SpoIID/LytB_N"/>
</dbReference>
<dbReference type="NCBIfam" id="TIGR02870">
    <property type="entry name" value="spore_II_D"/>
    <property type="match status" value="1"/>
</dbReference>
<dbReference type="PANTHER" id="PTHR30032">
    <property type="entry name" value="N-ACETYLMURAMOYL-L-ALANINE AMIDASE-RELATED"/>
    <property type="match status" value="1"/>
</dbReference>
<feature type="transmembrane region" description="Helical" evidence="1">
    <location>
        <begin position="6"/>
        <end position="27"/>
    </location>
</feature>
<sequence>MDKPSIIFFICIITLILIVPSIIVMPFSNQSKVFTKSSKESSKTTQPVFEQQEKNNFDVAVYRTGEDQIESVPIEEYVVGVVASEMPVTFEIEALKAQSLAARTFLVHRMVSNYVYEGIPDDAHISDNHLIHQVYKSIEELEQQWGERNQSNIEKIKDAVNATKGEIITYENKPIDPSFFSTSNGYTENSEDFWSSKLPYLRSVPSPWDKDSPKFKGEKILTIQQVGKALGVQLNPNGKVIGNKTLTKSNRVATILIGGKEFTGPEIKKALNLPSSDFDIKQEDGKLIITTLGNGHGVGMSQYGANGMAKEGKSYEEIVKYFYQGVEISSIEPYLNKGIMKK</sequence>
<comment type="caution">
    <text evidence="3">The sequence shown here is derived from an EMBL/GenBank/DDBJ whole genome shotgun (WGS) entry which is preliminary data.</text>
</comment>
<dbReference type="RefSeq" id="WP_307336056.1">
    <property type="nucleotide sequence ID" value="NZ_JAUSUD010000001.1"/>
</dbReference>
<accession>A0ABT9Z9U3</accession>
<feature type="domain" description="Sporulation stage II protein D amidase enhancer LytB N-terminal" evidence="2">
    <location>
        <begin position="63"/>
        <end position="170"/>
    </location>
</feature>
<gene>
    <name evidence="3" type="ORF">J2S19_000280</name>
</gene>
<protein>
    <submittedName>
        <fullName evidence="3">Stage II sporulation protein D</fullName>
    </submittedName>
</protein>
<reference evidence="3 4" key="1">
    <citation type="submission" date="2023-07" db="EMBL/GenBank/DDBJ databases">
        <title>Genomic Encyclopedia of Type Strains, Phase IV (KMG-IV): sequencing the most valuable type-strain genomes for metagenomic binning, comparative biology and taxonomic classification.</title>
        <authorList>
            <person name="Goeker M."/>
        </authorList>
    </citation>
    <scope>NUCLEOTIDE SEQUENCE [LARGE SCALE GENOMIC DNA]</scope>
    <source>
        <strain evidence="3 4">DSM 29005</strain>
    </source>
</reference>
<proteinExistence type="predicted"/>
<evidence type="ECO:0000256" key="1">
    <source>
        <dbReference type="SAM" id="Phobius"/>
    </source>
</evidence>
<evidence type="ECO:0000313" key="3">
    <source>
        <dbReference type="EMBL" id="MDQ0229030.1"/>
    </source>
</evidence>
<name>A0ABT9Z9U3_9BACI</name>
<organism evidence="3 4">
    <name type="scientific">Metabacillus malikii</name>
    <dbReference type="NCBI Taxonomy" id="1504265"/>
    <lineage>
        <taxon>Bacteria</taxon>
        <taxon>Bacillati</taxon>
        <taxon>Bacillota</taxon>
        <taxon>Bacilli</taxon>
        <taxon>Bacillales</taxon>
        <taxon>Bacillaceae</taxon>
        <taxon>Metabacillus</taxon>
    </lineage>
</organism>
<dbReference type="NCBIfam" id="TIGR02669">
    <property type="entry name" value="SpoIID_LytB"/>
    <property type="match status" value="1"/>
</dbReference>